<dbReference type="Pfam" id="PF00069">
    <property type="entry name" value="Pkinase"/>
    <property type="match status" value="1"/>
</dbReference>
<keyword evidence="2 5" id="KW-0547">Nucleotide-binding</keyword>
<dbReference type="GO" id="GO:0004674">
    <property type="term" value="F:protein serine/threonine kinase activity"/>
    <property type="evidence" value="ECO:0007669"/>
    <property type="project" value="UniProtKB-KW"/>
</dbReference>
<dbReference type="PROSITE" id="PS00108">
    <property type="entry name" value="PROTEIN_KINASE_ST"/>
    <property type="match status" value="1"/>
</dbReference>
<dbReference type="PANTHER" id="PTHR48011">
    <property type="entry name" value="CCR4-NOT TRANSCRIPTIONAL COMPLEX SUBUNIT CAF120-RELATED"/>
    <property type="match status" value="1"/>
</dbReference>
<dbReference type="CDD" id="cd06606">
    <property type="entry name" value="STKc_MAPKKK"/>
    <property type="match status" value="1"/>
</dbReference>
<keyword evidence="1" id="KW-0808">Transferase</keyword>
<dbReference type="InterPro" id="IPR008271">
    <property type="entry name" value="Ser/Thr_kinase_AS"/>
</dbReference>
<name>A0A6A4NVV3_LUPAL</name>
<keyword evidence="6" id="KW-0723">Serine/threonine-protein kinase</keyword>
<evidence type="ECO:0000256" key="1">
    <source>
        <dbReference type="ARBA" id="ARBA00022679"/>
    </source>
</evidence>
<dbReference type="Gene3D" id="1.10.510.10">
    <property type="entry name" value="Transferase(Phosphotransferase) domain 1"/>
    <property type="match status" value="1"/>
</dbReference>
<dbReference type="SMART" id="SM00220">
    <property type="entry name" value="S_TKc"/>
    <property type="match status" value="1"/>
</dbReference>
<comment type="similarity">
    <text evidence="6">Belongs to the protein kinase superfamily.</text>
</comment>
<dbReference type="GO" id="GO:0005524">
    <property type="term" value="F:ATP binding"/>
    <property type="evidence" value="ECO:0007669"/>
    <property type="project" value="UniProtKB-UniRule"/>
</dbReference>
<evidence type="ECO:0000256" key="4">
    <source>
        <dbReference type="ARBA" id="ARBA00022840"/>
    </source>
</evidence>
<evidence type="ECO:0000256" key="6">
    <source>
        <dbReference type="RuleBase" id="RU000304"/>
    </source>
</evidence>
<dbReference type="InterPro" id="IPR000719">
    <property type="entry name" value="Prot_kinase_dom"/>
</dbReference>
<accession>A0A6A4NVV3</accession>
<proteinExistence type="inferred from homology"/>
<evidence type="ECO:0000256" key="5">
    <source>
        <dbReference type="PROSITE-ProRule" id="PRU10141"/>
    </source>
</evidence>
<dbReference type="InterPro" id="IPR017441">
    <property type="entry name" value="Protein_kinase_ATP_BS"/>
</dbReference>
<protein>
    <submittedName>
        <fullName evidence="8">Putative mitogen-activated protein kinase kinase kinase STE-STE11 family</fullName>
    </submittedName>
</protein>
<feature type="domain" description="Protein kinase" evidence="7">
    <location>
        <begin position="9"/>
        <end position="258"/>
    </location>
</feature>
<dbReference type="PROSITE" id="PS50011">
    <property type="entry name" value="PROTEIN_KINASE_DOM"/>
    <property type="match status" value="1"/>
</dbReference>
<dbReference type="PANTHER" id="PTHR48011:SF6">
    <property type="entry name" value="PROTEIN KINASE DOMAIN-CONTAINING PROTEIN"/>
    <property type="match status" value="1"/>
</dbReference>
<reference evidence="9" key="1">
    <citation type="journal article" date="2020" name="Nat. Commun.">
        <title>Genome sequence of the cluster root forming white lupin.</title>
        <authorList>
            <person name="Hufnagel B."/>
            <person name="Marques A."/>
            <person name="Soriano A."/>
            <person name="Marques L."/>
            <person name="Divol F."/>
            <person name="Doumas P."/>
            <person name="Sallet E."/>
            <person name="Mancinotti D."/>
            <person name="Carrere S."/>
            <person name="Marande W."/>
            <person name="Arribat S."/>
            <person name="Keller J."/>
            <person name="Huneau C."/>
            <person name="Blein T."/>
            <person name="Aime D."/>
            <person name="Laguerre M."/>
            <person name="Taylor J."/>
            <person name="Schubert V."/>
            <person name="Nelson M."/>
            <person name="Geu-Flores F."/>
            <person name="Crespi M."/>
            <person name="Gallardo-Guerrero K."/>
            <person name="Delaux P.-M."/>
            <person name="Salse J."/>
            <person name="Berges H."/>
            <person name="Guyot R."/>
            <person name="Gouzy J."/>
            <person name="Peret B."/>
        </authorList>
    </citation>
    <scope>NUCLEOTIDE SEQUENCE [LARGE SCALE GENOMIC DNA]</scope>
    <source>
        <strain evidence="9">cv. Amiga</strain>
    </source>
</reference>
<evidence type="ECO:0000313" key="8">
    <source>
        <dbReference type="EMBL" id="KAE9591469.1"/>
    </source>
</evidence>
<dbReference type="Proteomes" id="UP000447434">
    <property type="component" value="Chromosome 20"/>
</dbReference>
<sequence>MKPYSIMDWSRGHTIGRGSTAAVYKAESRHTGKVFAVKSAELHWSDFLKREKDILSTLNCPQIVSYQGFDVTFENGAHYYNLFMEYAPRGTIADVVRHDKVVEEAPVRSYTRQILQGLKYLHANGIVHCDVKGQNVLVTDQGAKLADFGCAKRVSEVAAPVAGTPAFMAPEVARGEKQGFPADVWALGCTVLEMITGKQPWQGVSEPAVVLYRVGYSGEVPVIPDYVCEEGKDFLSKCFKSDPFERWIVSELLNHDFVRELNLVCNEFAFACDLKTPTSVLEKGSLWDTKTNQDVTHGSSSWNFSSPRDRINMLRTAQPFWQWDDDDDQVEWVIVRSVATRFSVENPVCDLRRGETSSSDKEVLEVMSLGSIDKLEDYGPDTVCNCMLKEYIGLVSFYEIKIMVANVIEFNRWNGFIDECYLRSFSRELLLCCTCVVLFPLWKYDDCFKKRFFIMQLFLLYLSLFSSTLDQFNTQFIIIGQCD</sequence>
<gene>
    <name evidence="8" type="ORF">Lalb_Chr20g0118801</name>
</gene>
<dbReference type="AlphaFoldDB" id="A0A6A4NVV3"/>
<dbReference type="GO" id="GO:0007165">
    <property type="term" value="P:signal transduction"/>
    <property type="evidence" value="ECO:0007669"/>
    <property type="project" value="TreeGrafter"/>
</dbReference>
<dbReference type="InterPro" id="IPR011009">
    <property type="entry name" value="Kinase-like_dom_sf"/>
</dbReference>
<keyword evidence="9" id="KW-1185">Reference proteome</keyword>
<organism evidence="8 9">
    <name type="scientific">Lupinus albus</name>
    <name type="common">White lupine</name>
    <name type="synonym">Lupinus termis</name>
    <dbReference type="NCBI Taxonomy" id="3870"/>
    <lineage>
        <taxon>Eukaryota</taxon>
        <taxon>Viridiplantae</taxon>
        <taxon>Streptophyta</taxon>
        <taxon>Embryophyta</taxon>
        <taxon>Tracheophyta</taxon>
        <taxon>Spermatophyta</taxon>
        <taxon>Magnoliopsida</taxon>
        <taxon>eudicotyledons</taxon>
        <taxon>Gunneridae</taxon>
        <taxon>Pentapetalae</taxon>
        <taxon>rosids</taxon>
        <taxon>fabids</taxon>
        <taxon>Fabales</taxon>
        <taxon>Fabaceae</taxon>
        <taxon>Papilionoideae</taxon>
        <taxon>50 kb inversion clade</taxon>
        <taxon>genistoids sensu lato</taxon>
        <taxon>core genistoids</taxon>
        <taxon>Genisteae</taxon>
        <taxon>Lupinus</taxon>
    </lineage>
</organism>
<dbReference type="SUPFAM" id="SSF56112">
    <property type="entry name" value="Protein kinase-like (PK-like)"/>
    <property type="match status" value="1"/>
</dbReference>
<evidence type="ECO:0000259" key="7">
    <source>
        <dbReference type="PROSITE" id="PS50011"/>
    </source>
</evidence>
<dbReference type="PROSITE" id="PS00107">
    <property type="entry name" value="PROTEIN_KINASE_ATP"/>
    <property type="match status" value="1"/>
</dbReference>
<comment type="caution">
    <text evidence="8">The sequence shown here is derived from an EMBL/GenBank/DDBJ whole genome shotgun (WGS) entry which is preliminary data.</text>
</comment>
<keyword evidence="3 8" id="KW-0418">Kinase</keyword>
<evidence type="ECO:0000256" key="3">
    <source>
        <dbReference type="ARBA" id="ARBA00022777"/>
    </source>
</evidence>
<evidence type="ECO:0000313" key="9">
    <source>
        <dbReference type="Proteomes" id="UP000447434"/>
    </source>
</evidence>
<feature type="binding site" evidence="5">
    <location>
        <position position="38"/>
    </location>
    <ligand>
        <name>ATP</name>
        <dbReference type="ChEBI" id="CHEBI:30616"/>
    </ligand>
</feature>
<dbReference type="EMBL" id="WOCE01000020">
    <property type="protein sequence ID" value="KAE9591469.1"/>
    <property type="molecule type" value="Genomic_DNA"/>
</dbReference>
<dbReference type="OrthoDB" id="275301at2759"/>
<dbReference type="InterPro" id="IPR052751">
    <property type="entry name" value="Plant_MAPKKK"/>
</dbReference>
<evidence type="ECO:0000256" key="2">
    <source>
        <dbReference type="ARBA" id="ARBA00022741"/>
    </source>
</evidence>
<keyword evidence="4 5" id="KW-0067">ATP-binding</keyword>